<dbReference type="Gene3D" id="2.40.260.10">
    <property type="entry name" value="Sortase"/>
    <property type="match status" value="1"/>
</dbReference>
<evidence type="ECO:0000256" key="1">
    <source>
        <dbReference type="ARBA" id="ARBA00022801"/>
    </source>
</evidence>
<evidence type="ECO:0000256" key="2">
    <source>
        <dbReference type="SAM" id="Phobius"/>
    </source>
</evidence>
<dbReference type="AlphaFoldDB" id="A0A1F7XC21"/>
<evidence type="ECO:0000313" key="3">
    <source>
        <dbReference type="EMBL" id="OGM12570.1"/>
    </source>
</evidence>
<evidence type="ECO:0008006" key="5">
    <source>
        <dbReference type="Google" id="ProtNLM"/>
    </source>
</evidence>
<keyword evidence="1" id="KW-0378">Hydrolase</keyword>
<name>A0A1F7XC21_9BACT</name>
<organism evidence="3 4">
    <name type="scientific">Candidatus Woesebacteria bacterium RBG_16_39_8b</name>
    <dbReference type="NCBI Taxonomy" id="1802482"/>
    <lineage>
        <taxon>Bacteria</taxon>
        <taxon>Candidatus Woeseibacteriota</taxon>
    </lineage>
</organism>
<dbReference type="EMBL" id="MGFU01000033">
    <property type="protein sequence ID" value="OGM12570.1"/>
    <property type="molecule type" value="Genomic_DNA"/>
</dbReference>
<dbReference type="Proteomes" id="UP000179013">
    <property type="component" value="Unassembled WGS sequence"/>
</dbReference>
<protein>
    <recommendedName>
        <fullName evidence="5">Sortase</fullName>
    </recommendedName>
</protein>
<feature type="transmembrane region" description="Helical" evidence="2">
    <location>
        <begin position="28"/>
        <end position="53"/>
    </location>
</feature>
<reference evidence="3 4" key="1">
    <citation type="journal article" date="2016" name="Nat. Commun.">
        <title>Thousands of microbial genomes shed light on interconnected biogeochemical processes in an aquifer system.</title>
        <authorList>
            <person name="Anantharaman K."/>
            <person name="Brown C.T."/>
            <person name="Hug L.A."/>
            <person name="Sharon I."/>
            <person name="Castelle C.J."/>
            <person name="Probst A.J."/>
            <person name="Thomas B.C."/>
            <person name="Singh A."/>
            <person name="Wilkins M.J."/>
            <person name="Karaoz U."/>
            <person name="Brodie E.L."/>
            <person name="Williams K.H."/>
            <person name="Hubbard S.S."/>
            <person name="Banfield J.F."/>
        </authorList>
    </citation>
    <scope>NUCLEOTIDE SEQUENCE [LARGE SCALE GENOMIC DNA]</scope>
</reference>
<dbReference type="NCBIfam" id="TIGR01076">
    <property type="entry name" value="sortase_fam"/>
    <property type="match status" value="1"/>
</dbReference>
<keyword evidence="2" id="KW-1133">Transmembrane helix</keyword>
<dbReference type="InterPro" id="IPR023365">
    <property type="entry name" value="Sortase_dom-sf"/>
</dbReference>
<dbReference type="InterPro" id="IPR042003">
    <property type="entry name" value="Sortase_E"/>
</dbReference>
<comment type="caution">
    <text evidence="3">The sequence shown here is derived from an EMBL/GenBank/DDBJ whole genome shotgun (WGS) entry which is preliminary data.</text>
</comment>
<dbReference type="InterPro" id="IPR005754">
    <property type="entry name" value="Sortase"/>
</dbReference>
<keyword evidence="2" id="KW-0812">Transmembrane</keyword>
<proteinExistence type="predicted"/>
<keyword evidence="2" id="KW-0472">Membrane</keyword>
<accession>A0A1F7XC21</accession>
<sequence length="245" mass="27160">MFPKGTIYNAKKDKTHGEIVLTLSKSSLFFYTLIRGVGAGLIAFSVLAFLFTYGPIAKEELSYSLKKEVNDEPALTTESFVDMASADRVIAVQKEANDLGLDSHFSIYIPKIEAASNIVANVETGNESEYLAALKKGVAHGKGTYFPGQGRNIFLFSHSTDSPYNVASYNAVFYLLRKLETGDKITVFFADEKFVYEVTDKVVVSADDTSYITREYPDERLVLQTCDPPGTTWKRLLVIAKRSVS</sequence>
<dbReference type="Pfam" id="PF04203">
    <property type="entry name" value="Sortase"/>
    <property type="match status" value="1"/>
</dbReference>
<dbReference type="GO" id="GO:0016787">
    <property type="term" value="F:hydrolase activity"/>
    <property type="evidence" value="ECO:0007669"/>
    <property type="project" value="UniProtKB-KW"/>
</dbReference>
<gene>
    <name evidence="3" type="ORF">A2V80_00915</name>
</gene>
<dbReference type="CDD" id="cd05830">
    <property type="entry name" value="Sortase_E"/>
    <property type="match status" value="1"/>
</dbReference>
<dbReference type="SUPFAM" id="SSF63817">
    <property type="entry name" value="Sortase"/>
    <property type="match status" value="1"/>
</dbReference>
<evidence type="ECO:0000313" key="4">
    <source>
        <dbReference type="Proteomes" id="UP000179013"/>
    </source>
</evidence>